<dbReference type="Proteomes" id="UP000054166">
    <property type="component" value="Unassembled WGS sequence"/>
</dbReference>
<evidence type="ECO:0000313" key="2">
    <source>
        <dbReference type="EMBL" id="KIM73164.1"/>
    </source>
</evidence>
<keyword evidence="3" id="KW-1185">Reference proteome</keyword>
<dbReference type="InParanoid" id="A0A0C3EZ03"/>
<organism evidence="2 3">
    <name type="scientific">Piloderma croceum (strain F 1598)</name>
    <dbReference type="NCBI Taxonomy" id="765440"/>
    <lineage>
        <taxon>Eukaryota</taxon>
        <taxon>Fungi</taxon>
        <taxon>Dikarya</taxon>
        <taxon>Basidiomycota</taxon>
        <taxon>Agaricomycotina</taxon>
        <taxon>Agaricomycetes</taxon>
        <taxon>Agaricomycetidae</taxon>
        <taxon>Atheliales</taxon>
        <taxon>Atheliaceae</taxon>
        <taxon>Piloderma</taxon>
    </lineage>
</organism>
<reference evidence="3" key="2">
    <citation type="submission" date="2015-01" db="EMBL/GenBank/DDBJ databases">
        <title>Evolutionary Origins and Diversification of the Mycorrhizal Mutualists.</title>
        <authorList>
            <consortium name="DOE Joint Genome Institute"/>
            <consortium name="Mycorrhizal Genomics Consortium"/>
            <person name="Kohler A."/>
            <person name="Kuo A."/>
            <person name="Nagy L.G."/>
            <person name="Floudas D."/>
            <person name="Copeland A."/>
            <person name="Barry K.W."/>
            <person name="Cichocki N."/>
            <person name="Veneault-Fourrey C."/>
            <person name="LaButti K."/>
            <person name="Lindquist E.A."/>
            <person name="Lipzen A."/>
            <person name="Lundell T."/>
            <person name="Morin E."/>
            <person name="Murat C."/>
            <person name="Riley R."/>
            <person name="Ohm R."/>
            <person name="Sun H."/>
            <person name="Tunlid A."/>
            <person name="Henrissat B."/>
            <person name="Grigoriev I.V."/>
            <person name="Hibbett D.S."/>
            <person name="Martin F."/>
        </authorList>
    </citation>
    <scope>NUCLEOTIDE SEQUENCE [LARGE SCALE GENOMIC DNA]</scope>
    <source>
        <strain evidence="3">F 1598</strain>
    </source>
</reference>
<dbReference type="OrthoDB" id="3267861at2759"/>
<accession>A0A0C3EZ03</accession>
<evidence type="ECO:0000256" key="1">
    <source>
        <dbReference type="SAM" id="MobiDB-lite"/>
    </source>
</evidence>
<feature type="region of interest" description="Disordered" evidence="1">
    <location>
        <begin position="179"/>
        <end position="207"/>
    </location>
</feature>
<proteinExistence type="predicted"/>
<dbReference type="AlphaFoldDB" id="A0A0C3EZ03"/>
<dbReference type="STRING" id="765440.A0A0C3EZ03"/>
<feature type="compositionally biased region" description="Polar residues" evidence="1">
    <location>
        <begin position="69"/>
        <end position="82"/>
    </location>
</feature>
<reference evidence="2 3" key="1">
    <citation type="submission" date="2014-04" db="EMBL/GenBank/DDBJ databases">
        <authorList>
            <consortium name="DOE Joint Genome Institute"/>
            <person name="Kuo A."/>
            <person name="Tarkka M."/>
            <person name="Buscot F."/>
            <person name="Kohler A."/>
            <person name="Nagy L.G."/>
            <person name="Floudas D."/>
            <person name="Copeland A."/>
            <person name="Barry K.W."/>
            <person name="Cichocki N."/>
            <person name="Veneault-Fourrey C."/>
            <person name="LaButti K."/>
            <person name="Lindquist E.A."/>
            <person name="Lipzen A."/>
            <person name="Lundell T."/>
            <person name="Morin E."/>
            <person name="Murat C."/>
            <person name="Sun H."/>
            <person name="Tunlid A."/>
            <person name="Henrissat B."/>
            <person name="Grigoriev I.V."/>
            <person name="Hibbett D.S."/>
            <person name="Martin F."/>
            <person name="Nordberg H.P."/>
            <person name="Cantor M.N."/>
            <person name="Hua S.X."/>
        </authorList>
    </citation>
    <scope>NUCLEOTIDE SEQUENCE [LARGE SCALE GENOMIC DNA]</scope>
    <source>
        <strain evidence="2 3">F 1598</strain>
    </source>
</reference>
<name>A0A0C3EZ03_PILCF</name>
<gene>
    <name evidence="2" type="ORF">PILCRDRAFT_15475</name>
</gene>
<sequence length="223" mass="25206">MTVNSMMAKQEVSHQQVLSYLVGGGNHYCGDSFHLLYWGAFSRLVGDHVNDVPEENPINLENNISDVSQEATESDLSMNDNTHQSRPEEMNPEQITVSVEAAENEEPITVDEMNNEIENQREGDVMILQLGSGSITASNQQYDYLYRSMDGPYNQMGLYEFISKVRKEQLPKLFVDESNEYESEPEMDEPGQFSSATHPQHKTHHLVSREKAVVPVILGDKLP</sequence>
<feature type="region of interest" description="Disordered" evidence="1">
    <location>
        <begin position="69"/>
        <end position="93"/>
    </location>
</feature>
<evidence type="ECO:0000313" key="3">
    <source>
        <dbReference type="Proteomes" id="UP000054166"/>
    </source>
</evidence>
<dbReference type="HOGENOM" id="CLU_1240546_0_0_1"/>
<protein>
    <submittedName>
        <fullName evidence="2">Uncharacterized protein</fullName>
    </submittedName>
</protein>
<dbReference type="EMBL" id="KN833091">
    <property type="protein sequence ID" value="KIM73164.1"/>
    <property type="molecule type" value="Genomic_DNA"/>
</dbReference>
<feature type="compositionally biased region" description="Acidic residues" evidence="1">
    <location>
        <begin position="179"/>
        <end position="189"/>
    </location>
</feature>